<dbReference type="EMBL" id="DSOL01000024">
    <property type="protein sequence ID" value="HEN27231.1"/>
    <property type="molecule type" value="Genomic_DNA"/>
</dbReference>
<evidence type="ECO:0000313" key="1">
    <source>
        <dbReference type="EMBL" id="HEN27231.1"/>
    </source>
</evidence>
<dbReference type="AlphaFoldDB" id="A0A7C2P0J5"/>
<reference evidence="1" key="1">
    <citation type="journal article" date="2020" name="mSystems">
        <title>Genome- and Community-Level Interaction Insights into Carbon Utilization and Element Cycling Functions of Hydrothermarchaeota in Hydrothermal Sediment.</title>
        <authorList>
            <person name="Zhou Z."/>
            <person name="Liu Y."/>
            <person name="Xu W."/>
            <person name="Pan J."/>
            <person name="Luo Z.H."/>
            <person name="Li M."/>
        </authorList>
    </citation>
    <scope>NUCLEOTIDE SEQUENCE [LARGE SCALE GENOMIC DNA]</scope>
    <source>
        <strain evidence="1">SpSt-34</strain>
    </source>
</reference>
<name>A0A7C2P0J5_UNCW3</name>
<organism evidence="1">
    <name type="scientific">candidate division WOR-3 bacterium</name>
    <dbReference type="NCBI Taxonomy" id="2052148"/>
    <lineage>
        <taxon>Bacteria</taxon>
        <taxon>Bacteria division WOR-3</taxon>
    </lineage>
</organism>
<accession>A0A7C2P0J5</accession>
<sequence>MYVRGVTLGYYIQDPKKLFELLIDIREFSNLWLMVRRGEVSEPEKKRLGELVEKLCEELEVLPFRGRLVKHLLVRRPKLLPKWAAGIPEAVNKILALFKEYLSYICDQAVWQNISQDPTKLDDYVKDMRTAKKGVEQTNGLMFEIIARRWLREVVNGHWINAQNLVVPIRPKMPWHSIEIDAFSLTRVDNQYRAAIAEVKWRFHISPDKGIIDPKSTRPLRDIVADRLEKLTEHFNEWLRIHLNYIEVALISAHPVNDKDKHAYALSEALSYKGIKCQNVKVYDIEDIYESVKSSDHPLKEVIAYLRNRYVSSY</sequence>
<comment type="caution">
    <text evidence="1">The sequence shown here is derived from an EMBL/GenBank/DDBJ whole genome shotgun (WGS) entry which is preliminary data.</text>
</comment>
<gene>
    <name evidence="1" type="ORF">ENQ77_00895</name>
</gene>
<protein>
    <submittedName>
        <fullName evidence="1">Uncharacterized protein</fullName>
    </submittedName>
</protein>
<proteinExistence type="predicted"/>